<dbReference type="Gene3D" id="3.30.70.2500">
    <property type="match status" value="1"/>
</dbReference>
<dbReference type="GO" id="GO:0046872">
    <property type="term" value="F:metal ion binding"/>
    <property type="evidence" value="ECO:0007669"/>
    <property type="project" value="UniProtKB-KW"/>
</dbReference>
<protein>
    <submittedName>
        <fullName evidence="6">Dissimilatory-type sulfite reductase subunit alpha</fullName>
        <ecNumber evidence="6">1.8.99.5</ecNumber>
    </submittedName>
</protein>
<dbReference type="PANTHER" id="PTHR11493:SF54">
    <property type="entry name" value="ANAEROBIC SULFITE REDUCTASE SUBUNIT C"/>
    <property type="match status" value="1"/>
</dbReference>
<dbReference type="InterPro" id="IPR036136">
    <property type="entry name" value="Nit/Sulf_reduc_fer-like_dom_sf"/>
</dbReference>
<evidence type="ECO:0000313" key="7">
    <source>
        <dbReference type="Proteomes" id="UP000298602"/>
    </source>
</evidence>
<dbReference type="OrthoDB" id="9800558at2"/>
<dbReference type="GO" id="GO:0016002">
    <property type="term" value="F:sulfite reductase activity"/>
    <property type="evidence" value="ECO:0007669"/>
    <property type="project" value="TreeGrafter"/>
</dbReference>
<reference evidence="6 7" key="1">
    <citation type="submission" date="2019-05" db="EMBL/GenBank/DDBJ databases">
        <title>The Complete Genome Sequence of the n-alkane-degrading Desulfoglaeba alkanexedens ALDC reveals multiple alkylsuccinate synthase gene clusters.</title>
        <authorList>
            <person name="Callaghan A.V."/>
            <person name="Davidova I.A."/>
            <person name="Duncan K.E."/>
            <person name="Morris B."/>
            <person name="McInerney M.J."/>
        </authorList>
    </citation>
    <scope>NUCLEOTIDE SEQUENCE [LARGE SCALE GENOMIC DNA]</scope>
    <source>
        <strain evidence="6 7">ALDC</strain>
    </source>
</reference>
<dbReference type="GO" id="GO:0000103">
    <property type="term" value="P:sulfate assimilation"/>
    <property type="evidence" value="ECO:0007669"/>
    <property type="project" value="TreeGrafter"/>
</dbReference>
<dbReference type="GO" id="GO:0020037">
    <property type="term" value="F:heme binding"/>
    <property type="evidence" value="ECO:0007669"/>
    <property type="project" value="InterPro"/>
</dbReference>
<dbReference type="PROSITE" id="PS51379">
    <property type="entry name" value="4FE4S_FER_2"/>
    <property type="match status" value="1"/>
</dbReference>
<evidence type="ECO:0000313" key="6">
    <source>
        <dbReference type="EMBL" id="QCQ21598.1"/>
    </source>
</evidence>
<dbReference type="SUPFAM" id="SSF55124">
    <property type="entry name" value="Nitrite/Sulfite reductase N-terminal domain-like"/>
    <property type="match status" value="1"/>
</dbReference>
<evidence type="ECO:0000256" key="4">
    <source>
        <dbReference type="ARBA" id="ARBA00023014"/>
    </source>
</evidence>
<evidence type="ECO:0000256" key="2">
    <source>
        <dbReference type="ARBA" id="ARBA00022723"/>
    </source>
</evidence>
<reference evidence="6 7" key="2">
    <citation type="submission" date="2019-05" db="EMBL/GenBank/DDBJ databases">
        <authorList>
            <person name="Suflita J.M."/>
            <person name="Marks C.R."/>
        </authorList>
    </citation>
    <scope>NUCLEOTIDE SEQUENCE [LARGE SCALE GENOMIC DNA]</scope>
    <source>
        <strain evidence="6 7">ALDC</strain>
    </source>
</reference>
<dbReference type="GO" id="GO:0018551">
    <property type="term" value="F:dissimilatory sulfite reductase (NADH) activity"/>
    <property type="evidence" value="ECO:0007669"/>
    <property type="project" value="InterPro"/>
</dbReference>
<keyword evidence="3" id="KW-0408">Iron</keyword>
<keyword evidence="2" id="KW-0479">Metal-binding</keyword>
<dbReference type="Proteomes" id="UP000298602">
    <property type="component" value="Chromosome"/>
</dbReference>
<dbReference type="GO" id="GO:0009337">
    <property type="term" value="C:sulfite reductase complex (NADPH)"/>
    <property type="evidence" value="ECO:0007669"/>
    <property type="project" value="TreeGrafter"/>
</dbReference>
<sequence length="424" mass="47880">MALKHATPLLDELEKGPWPSFVADIKRMAAKSAMCEDLLGQLELSYEEKEGHWKHGGIVGVFGYGGGVIGRYSDRPDLFPKVAHFHTLRVNQPASKFYSTEILRKLCDLWEARGSGLTNMHGSTGDIILLGTTTDQLEPIFYELTHQLGMDLGGSGSNLRTPSCCIGKARCEWSCLNTQDITYDLTMTYQDELHRPMFPYKFKFKTSGCPNDCVAAIARADCSIIGTWRDKIRIDQDAVRAYVGGELVPNGGAHGTENRALDIQEEVIRKCPTRCMQWDGKTLKIRDEECTRCMHCINVMPRALKPGEDTGATILVGAKAPILEGAQMSSVVIPFMKMEPPYEEFKSFVEKMWDWWMENGKNRERLGELIQRLGMKAFLKATELQPDPRMINTPRYNPYIFYDPADVPGGWEHDAEGYRKRHQA</sequence>
<dbReference type="NCBIfam" id="TIGR02064">
    <property type="entry name" value="dsrA"/>
    <property type="match status" value="1"/>
</dbReference>
<proteinExistence type="predicted"/>
<dbReference type="Gene3D" id="6.10.140.1420">
    <property type="match status" value="1"/>
</dbReference>
<gene>
    <name evidence="6" type="primary">dsrA</name>
    <name evidence="6" type="ORF">FDQ92_05055</name>
</gene>
<dbReference type="InterPro" id="IPR045169">
    <property type="entry name" value="NO2/SO3_Rdtase_4Fe4S_prot"/>
</dbReference>
<dbReference type="RefSeq" id="WP_137423567.1">
    <property type="nucleotide sequence ID" value="NZ_CP040098.1"/>
</dbReference>
<dbReference type="KEGG" id="dax:FDQ92_05055"/>
<dbReference type="GO" id="GO:0050311">
    <property type="term" value="F:sulfite reductase (ferredoxin) activity"/>
    <property type="evidence" value="ECO:0007669"/>
    <property type="project" value="TreeGrafter"/>
</dbReference>
<dbReference type="InterPro" id="IPR017896">
    <property type="entry name" value="4Fe4S_Fe-S-bd"/>
</dbReference>
<dbReference type="InterPro" id="IPR006067">
    <property type="entry name" value="NO2/SO3_Rdtase_4Fe4S_dom"/>
</dbReference>
<keyword evidence="1" id="KW-0004">4Fe-4S</keyword>
<accession>A0A4P8L192</accession>
<dbReference type="AlphaFoldDB" id="A0A4P8L192"/>
<dbReference type="SUPFAM" id="SSF56014">
    <property type="entry name" value="Nitrite and sulphite reductase 4Fe-4S domain-like"/>
    <property type="match status" value="1"/>
</dbReference>
<dbReference type="EC" id="1.8.99.5" evidence="6"/>
<evidence type="ECO:0000256" key="1">
    <source>
        <dbReference type="ARBA" id="ARBA00022485"/>
    </source>
</evidence>
<organism evidence="6 7">
    <name type="scientific">Desulfoglaeba alkanexedens ALDC</name>
    <dbReference type="NCBI Taxonomy" id="980445"/>
    <lineage>
        <taxon>Bacteria</taxon>
        <taxon>Pseudomonadati</taxon>
        <taxon>Thermodesulfobacteriota</taxon>
        <taxon>Syntrophobacteria</taxon>
        <taxon>Syntrophobacterales</taxon>
        <taxon>Syntrophobacteraceae</taxon>
        <taxon>Desulfoglaeba</taxon>
    </lineage>
</organism>
<dbReference type="InterPro" id="IPR045854">
    <property type="entry name" value="NO2/SO3_Rdtase_4Fe4S_sf"/>
</dbReference>
<name>A0A4P8L192_9BACT</name>
<feature type="domain" description="4Fe-4S ferredoxin-type" evidence="5">
    <location>
        <begin position="281"/>
        <end position="309"/>
    </location>
</feature>
<keyword evidence="6" id="KW-0560">Oxidoreductase</keyword>
<dbReference type="Pfam" id="PF01077">
    <property type="entry name" value="NIR_SIR"/>
    <property type="match status" value="1"/>
</dbReference>
<dbReference type="GO" id="GO:0051539">
    <property type="term" value="F:4 iron, 4 sulfur cluster binding"/>
    <property type="evidence" value="ECO:0007669"/>
    <property type="project" value="UniProtKB-KW"/>
</dbReference>
<dbReference type="Gene3D" id="3.30.413.10">
    <property type="entry name" value="Sulfite Reductase Hemoprotein, domain 1"/>
    <property type="match status" value="1"/>
</dbReference>
<evidence type="ECO:0000259" key="5">
    <source>
        <dbReference type="PROSITE" id="PS51379"/>
    </source>
</evidence>
<keyword evidence="4" id="KW-0411">Iron-sulfur</keyword>
<keyword evidence="7" id="KW-1185">Reference proteome</keyword>
<dbReference type="SUPFAM" id="SSF54862">
    <property type="entry name" value="4Fe-4S ferredoxins"/>
    <property type="match status" value="1"/>
</dbReference>
<dbReference type="EMBL" id="CP040098">
    <property type="protein sequence ID" value="QCQ21598.1"/>
    <property type="molecule type" value="Genomic_DNA"/>
</dbReference>
<dbReference type="Gene3D" id="3.30.70.20">
    <property type="match status" value="1"/>
</dbReference>
<dbReference type="InterPro" id="IPR011806">
    <property type="entry name" value="DsrA"/>
</dbReference>
<evidence type="ECO:0000256" key="3">
    <source>
        <dbReference type="ARBA" id="ARBA00023004"/>
    </source>
</evidence>
<dbReference type="PANTHER" id="PTHR11493">
    <property type="entry name" value="SULFITE REDUCTASE [NADPH] SUBUNIT BETA-RELATED"/>
    <property type="match status" value="1"/>
</dbReference>